<reference evidence="2" key="2">
    <citation type="submission" date="2023-06" db="EMBL/GenBank/DDBJ databases">
        <authorList>
            <person name="Swenson N.G."/>
            <person name="Wegrzyn J.L."/>
            <person name="Mcevoy S.L."/>
        </authorList>
    </citation>
    <scope>NUCLEOTIDE SEQUENCE</scope>
    <source>
        <strain evidence="2">NS2018</strain>
        <tissue evidence="2">Leaf</tissue>
    </source>
</reference>
<organism evidence="2 3">
    <name type="scientific">Acer saccharum</name>
    <name type="common">Sugar maple</name>
    <dbReference type="NCBI Taxonomy" id="4024"/>
    <lineage>
        <taxon>Eukaryota</taxon>
        <taxon>Viridiplantae</taxon>
        <taxon>Streptophyta</taxon>
        <taxon>Embryophyta</taxon>
        <taxon>Tracheophyta</taxon>
        <taxon>Spermatophyta</taxon>
        <taxon>Magnoliopsida</taxon>
        <taxon>eudicotyledons</taxon>
        <taxon>Gunneridae</taxon>
        <taxon>Pentapetalae</taxon>
        <taxon>rosids</taxon>
        <taxon>malvids</taxon>
        <taxon>Sapindales</taxon>
        <taxon>Sapindaceae</taxon>
        <taxon>Hippocastanoideae</taxon>
        <taxon>Acereae</taxon>
        <taxon>Acer</taxon>
    </lineage>
</organism>
<feature type="compositionally biased region" description="Low complexity" evidence="1">
    <location>
        <begin position="86"/>
        <end position="95"/>
    </location>
</feature>
<dbReference type="EMBL" id="JAUESC010000385">
    <property type="protein sequence ID" value="KAK0578008.1"/>
    <property type="molecule type" value="Genomic_DNA"/>
</dbReference>
<sequence length="101" mass="10831">MIHNQDLGFSDFENNLFNYEGDNEDAISVSSDSEEVIEVDSVRPQGGLDEDDLRLGGDSDEVGEVARRAAKSVNQSTNPQAEGGASSSQPPTQSQVTMLLD</sequence>
<comment type="caution">
    <text evidence="2">The sequence shown here is derived from an EMBL/GenBank/DDBJ whole genome shotgun (WGS) entry which is preliminary data.</text>
</comment>
<evidence type="ECO:0000256" key="1">
    <source>
        <dbReference type="SAM" id="MobiDB-lite"/>
    </source>
</evidence>
<dbReference type="AlphaFoldDB" id="A0AA39VGR5"/>
<reference evidence="2" key="1">
    <citation type="journal article" date="2022" name="Plant J.">
        <title>Strategies of tolerance reflected in two North American maple genomes.</title>
        <authorList>
            <person name="McEvoy S.L."/>
            <person name="Sezen U.U."/>
            <person name="Trouern-Trend A."/>
            <person name="McMahon S.M."/>
            <person name="Schaberg P.G."/>
            <person name="Yang J."/>
            <person name="Wegrzyn J.L."/>
            <person name="Swenson N.G."/>
        </authorList>
    </citation>
    <scope>NUCLEOTIDE SEQUENCE</scope>
    <source>
        <strain evidence="2">NS2018</strain>
    </source>
</reference>
<accession>A0AA39VGR5</accession>
<feature type="region of interest" description="Disordered" evidence="1">
    <location>
        <begin position="29"/>
        <end position="101"/>
    </location>
</feature>
<evidence type="ECO:0000313" key="3">
    <source>
        <dbReference type="Proteomes" id="UP001168877"/>
    </source>
</evidence>
<protein>
    <submittedName>
        <fullName evidence="2">Uncharacterized protein</fullName>
    </submittedName>
</protein>
<name>A0AA39VGR5_ACESA</name>
<evidence type="ECO:0000313" key="2">
    <source>
        <dbReference type="EMBL" id="KAK0578008.1"/>
    </source>
</evidence>
<proteinExistence type="predicted"/>
<dbReference type="Proteomes" id="UP001168877">
    <property type="component" value="Unassembled WGS sequence"/>
</dbReference>
<feature type="compositionally biased region" description="Acidic residues" evidence="1">
    <location>
        <begin position="48"/>
        <end position="63"/>
    </location>
</feature>
<gene>
    <name evidence="2" type="ORF">LWI29_003635</name>
</gene>
<keyword evidence="3" id="KW-1185">Reference proteome</keyword>